<dbReference type="CDD" id="cd00038">
    <property type="entry name" value="CAP_ED"/>
    <property type="match status" value="1"/>
</dbReference>
<dbReference type="PRINTS" id="PR00469">
    <property type="entry name" value="PNDRDTASEII"/>
</dbReference>
<proteinExistence type="predicted"/>
<keyword evidence="2" id="KW-0285">Flavoprotein</keyword>
<dbReference type="EMBL" id="OBMI01000002">
    <property type="protein sequence ID" value="SOB86550.1"/>
    <property type="molecule type" value="Genomic_DNA"/>
</dbReference>
<dbReference type="Gene3D" id="2.60.120.10">
    <property type="entry name" value="Jelly Rolls"/>
    <property type="match status" value="1"/>
</dbReference>
<dbReference type="InterPro" id="IPR000595">
    <property type="entry name" value="cNMP-bd_dom"/>
</dbReference>
<evidence type="ECO:0000256" key="1">
    <source>
        <dbReference type="ARBA" id="ARBA00018719"/>
    </source>
</evidence>
<dbReference type="Proteomes" id="UP000219494">
    <property type="component" value="Unassembled WGS sequence"/>
</dbReference>
<dbReference type="AlphaFoldDB" id="A0A285QX56"/>
<dbReference type="PROSITE" id="PS50042">
    <property type="entry name" value="CNMP_BINDING_3"/>
    <property type="match status" value="1"/>
</dbReference>
<keyword evidence="6" id="KW-1185">Reference proteome</keyword>
<dbReference type="InterPro" id="IPR018490">
    <property type="entry name" value="cNMP-bd_dom_sf"/>
</dbReference>
<dbReference type="InterPro" id="IPR036188">
    <property type="entry name" value="FAD/NAD-bd_sf"/>
</dbReference>
<evidence type="ECO:0000313" key="5">
    <source>
        <dbReference type="EMBL" id="SOB86550.1"/>
    </source>
</evidence>
<dbReference type="Pfam" id="PF07992">
    <property type="entry name" value="Pyr_redox_2"/>
    <property type="match status" value="1"/>
</dbReference>
<evidence type="ECO:0000256" key="2">
    <source>
        <dbReference type="ARBA" id="ARBA00022630"/>
    </source>
</evidence>
<sequence>METIGRDLVEMQRVPLAAAHVAAIQAIGTERSYPAGTILVSPGDPADRFIYVVAGEIEVLDVFTGERLVPSTLGPTQFMGEISFLSGGNWALPFRAAQDSRVIEVPRGDMLALMGRVPEMSDIIITVLAARHRKHLESGRSSLVLIGAEGDRTISRIAEFAGRNRLPCASHPLGSEAARAVAVSCAADPERPVVVFGRDMVVTDPTPEKIARLMGLSRDLVDEETVDVLIVGAGPAGVAAGVYAGAEGLRALVVEDIAIGGQAGTSSRIENYMGFPTGISGADLVWRGEVQAMKFGTRFAMPLRVDALERMADGSFCATFSTGTRVRAHAVVIATGVQYRRMAIDRLADLEGAGIYYAAIENEARFCREGEVIVIGGGNSAGQAAMYLSRVARRVRVLVRGNSLAASMSSYLSSRLEADPAITIEYGAQATAVHGEQRLKAVTIRRDDAEEVVDTCAMFVMVGAVPNTVWLADLVRLDDKGFVLTGADAGAAAPHATSCPGVFAVGDVRAGSVKRVASSVGEGSVVISSVWSHVHAGAGRAP</sequence>
<evidence type="ECO:0000259" key="4">
    <source>
        <dbReference type="PROSITE" id="PS50042"/>
    </source>
</evidence>
<protein>
    <recommendedName>
        <fullName evidence="1">Thioredoxin reductase</fullName>
    </recommendedName>
</protein>
<reference evidence="5 6" key="1">
    <citation type="submission" date="2017-07" db="EMBL/GenBank/DDBJ databases">
        <authorList>
            <person name="Sun Z.S."/>
            <person name="Albrecht U."/>
            <person name="Echele G."/>
            <person name="Lee C.C."/>
        </authorList>
    </citation>
    <scope>NUCLEOTIDE SEQUENCE [LARGE SCALE GENOMIC DNA]</scope>
    <source>
        <strain evidence="5 6">CGMCC 1.12672</strain>
    </source>
</reference>
<dbReference type="SUPFAM" id="SSF51905">
    <property type="entry name" value="FAD/NAD(P)-binding domain"/>
    <property type="match status" value="1"/>
</dbReference>
<organism evidence="5 6">
    <name type="scientific">Sphingomonas guangdongensis</name>
    <dbReference type="NCBI Taxonomy" id="1141890"/>
    <lineage>
        <taxon>Bacteria</taxon>
        <taxon>Pseudomonadati</taxon>
        <taxon>Pseudomonadota</taxon>
        <taxon>Alphaproteobacteria</taxon>
        <taxon>Sphingomonadales</taxon>
        <taxon>Sphingomonadaceae</taxon>
        <taxon>Sphingomonas</taxon>
    </lineage>
</organism>
<feature type="domain" description="Cyclic nucleotide-binding" evidence="4">
    <location>
        <begin position="30"/>
        <end position="131"/>
    </location>
</feature>
<accession>A0A285QX56</accession>
<dbReference type="InterPro" id="IPR018488">
    <property type="entry name" value="cNMP-bd_CS"/>
</dbReference>
<dbReference type="InterPro" id="IPR014710">
    <property type="entry name" value="RmlC-like_jellyroll"/>
</dbReference>
<evidence type="ECO:0000256" key="3">
    <source>
        <dbReference type="ARBA" id="ARBA00023002"/>
    </source>
</evidence>
<dbReference type="InterPro" id="IPR050097">
    <property type="entry name" value="Ferredoxin-NADP_redctase_2"/>
</dbReference>
<dbReference type="SMART" id="SM00100">
    <property type="entry name" value="cNMP"/>
    <property type="match status" value="1"/>
</dbReference>
<dbReference type="Pfam" id="PF00027">
    <property type="entry name" value="cNMP_binding"/>
    <property type="match status" value="1"/>
</dbReference>
<keyword evidence="3" id="KW-0560">Oxidoreductase</keyword>
<dbReference type="RefSeq" id="WP_097063564.1">
    <property type="nucleotide sequence ID" value="NZ_OBMI01000002.1"/>
</dbReference>
<name>A0A285QX56_9SPHN</name>
<evidence type="ECO:0000313" key="6">
    <source>
        <dbReference type="Proteomes" id="UP000219494"/>
    </source>
</evidence>
<dbReference type="Gene3D" id="3.50.50.60">
    <property type="entry name" value="FAD/NAD(P)-binding domain"/>
    <property type="match status" value="2"/>
</dbReference>
<dbReference type="OrthoDB" id="9786503at2"/>
<dbReference type="PANTHER" id="PTHR48105">
    <property type="entry name" value="THIOREDOXIN REDUCTASE 1-RELATED-RELATED"/>
    <property type="match status" value="1"/>
</dbReference>
<dbReference type="InterPro" id="IPR023753">
    <property type="entry name" value="FAD/NAD-binding_dom"/>
</dbReference>
<dbReference type="PRINTS" id="PR00368">
    <property type="entry name" value="FADPNR"/>
</dbReference>
<dbReference type="SUPFAM" id="SSF51206">
    <property type="entry name" value="cAMP-binding domain-like"/>
    <property type="match status" value="1"/>
</dbReference>
<dbReference type="PROSITE" id="PS00888">
    <property type="entry name" value="CNMP_BINDING_1"/>
    <property type="match status" value="1"/>
</dbReference>
<dbReference type="GO" id="GO:0016491">
    <property type="term" value="F:oxidoreductase activity"/>
    <property type="evidence" value="ECO:0007669"/>
    <property type="project" value="UniProtKB-KW"/>
</dbReference>
<gene>
    <name evidence="5" type="ORF">SAMN06297144_1656</name>
</gene>